<comment type="caution">
    <text evidence="1">The sequence shown here is derived from an EMBL/GenBank/DDBJ whole genome shotgun (WGS) entry which is preliminary data.</text>
</comment>
<dbReference type="Proteomes" id="UP000236379">
    <property type="component" value="Unassembled WGS sequence"/>
</dbReference>
<organism evidence="1 2">
    <name type="scientific">Deinococcus koreensis</name>
    <dbReference type="NCBI Taxonomy" id="2054903"/>
    <lineage>
        <taxon>Bacteria</taxon>
        <taxon>Thermotogati</taxon>
        <taxon>Deinococcota</taxon>
        <taxon>Deinococci</taxon>
        <taxon>Deinococcales</taxon>
        <taxon>Deinococcaceae</taxon>
        <taxon>Deinococcus</taxon>
    </lineage>
</organism>
<name>A0A2K3UWG5_9DEIO</name>
<gene>
    <name evidence="1" type="ORF">CVO96_05290</name>
</gene>
<keyword evidence="2" id="KW-1185">Reference proteome</keyword>
<proteinExistence type="predicted"/>
<dbReference type="AlphaFoldDB" id="A0A2K3UWG5"/>
<evidence type="ECO:0000313" key="1">
    <source>
        <dbReference type="EMBL" id="PNY80860.1"/>
    </source>
</evidence>
<dbReference type="EMBL" id="PPPD01000001">
    <property type="protein sequence ID" value="PNY80860.1"/>
    <property type="molecule type" value="Genomic_DNA"/>
</dbReference>
<sequence length="163" mass="18204">MRQTQGLMTAPDPHPLDRLREEAQTTTPQAVRLSLETLSAGHFALLAPQGWAAGAEEILRGAIGMERKAQMEMRIGLGADIDDLPIRKTRALAEMTLDDLLAEYREGRAMTLRVLDRLLEVAGRRDVRAWTLGEEVPPAVYILSLRDRLERLGRLVGEQRVSP</sequence>
<protein>
    <submittedName>
        <fullName evidence="1">Uncharacterized protein</fullName>
    </submittedName>
</protein>
<reference evidence="1 2" key="1">
    <citation type="submission" date="2018-01" db="EMBL/GenBank/DDBJ databases">
        <title>Deinococcus koreensis sp. nov., a radiation-resistant bacterium isolated from river water.</title>
        <authorList>
            <person name="Choi A."/>
        </authorList>
    </citation>
    <scope>NUCLEOTIDE SEQUENCE [LARGE SCALE GENOMIC DNA]</scope>
    <source>
        <strain evidence="1 2">SJW1-2</strain>
    </source>
</reference>
<evidence type="ECO:0000313" key="2">
    <source>
        <dbReference type="Proteomes" id="UP000236379"/>
    </source>
</evidence>
<accession>A0A2K3UWG5</accession>